<dbReference type="SUPFAM" id="SSF49764">
    <property type="entry name" value="HSP20-like chaperones"/>
    <property type="match status" value="1"/>
</dbReference>
<dbReference type="Proteomes" id="UP000297739">
    <property type="component" value="Unassembled WGS sequence"/>
</dbReference>
<feature type="domain" description="SHSP" evidence="3">
    <location>
        <begin position="34"/>
        <end position="147"/>
    </location>
</feature>
<proteinExistence type="inferred from homology"/>
<evidence type="ECO:0000259" key="3">
    <source>
        <dbReference type="PROSITE" id="PS01031"/>
    </source>
</evidence>
<dbReference type="EMBL" id="SRLD01000002">
    <property type="protein sequence ID" value="TGE19852.1"/>
    <property type="molecule type" value="Genomic_DNA"/>
</dbReference>
<evidence type="ECO:0000256" key="1">
    <source>
        <dbReference type="PROSITE-ProRule" id="PRU00285"/>
    </source>
</evidence>
<dbReference type="InterPro" id="IPR031107">
    <property type="entry name" value="Small_HSP"/>
</dbReference>
<protein>
    <submittedName>
        <fullName evidence="4">Hsp20/alpha crystallin family protein</fullName>
    </submittedName>
</protein>
<dbReference type="CDD" id="cd06464">
    <property type="entry name" value="ACD_sHsps-like"/>
    <property type="match status" value="1"/>
</dbReference>
<accession>A0A4Z0PTX3</accession>
<gene>
    <name evidence="4" type="ORF">E5J99_01775</name>
</gene>
<dbReference type="PANTHER" id="PTHR11527">
    <property type="entry name" value="HEAT-SHOCK PROTEIN 20 FAMILY MEMBER"/>
    <property type="match status" value="1"/>
</dbReference>
<comment type="caution">
    <text evidence="4">The sequence shown here is derived from an EMBL/GenBank/DDBJ whole genome shotgun (WGS) entry which is preliminary data.</text>
</comment>
<organism evidence="4 5">
    <name type="scientific">Hymenobacter elongatus</name>
    <dbReference type="NCBI Taxonomy" id="877208"/>
    <lineage>
        <taxon>Bacteria</taxon>
        <taxon>Pseudomonadati</taxon>
        <taxon>Bacteroidota</taxon>
        <taxon>Cytophagia</taxon>
        <taxon>Cytophagales</taxon>
        <taxon>Hymenobacteraceae</taxon>
        <taxon>Hymenobacter</taxon>
    </lineage>
</organism>
<dbReference type="OrthoDB" id="9814487at2"/>
<dbReference type="AlphaFoldDB" id="A0A4Z0PTX3"/>
<dbReference type="Gene3D" id="2.60.40.790">
    <property type="match status" value="1"/>
</dbReference>
<dbReference type="Pfam" id="PF00011">
    <property type="entry name" value="HSP20"/>
    <property type="match status" value="1"/>
</dbReference>
<reference evidence="4 5" key="1">
    <citation type="submission" date="2019-04" db="EMBL/GenBank/DDBJ databases">
        <authorList>
            <person name="Feng G."/>
            <person name="Zhang J."/>
            <person name="Zhu H."/>
        </authorList>
    </citation>
    <scope>NUCLEOTIDE SEQUENCE [LARGE SCALE GENOMIC DNA]</scope>
    <source>
        <strain evidence="4 5">JCM 17223</strain>
    </source>
</reference>
<dbReference type="InterPro" id="IPR002068">
    <property type="entry name" value="A-crystallin/Hsp20_dom"/>
</dbReference>
<evidence type="ECO:0000313" key="4">
    <source>
        <dbReference type="EMBL" id="TGE19852.1"/>
    </source>
</evidence>
<name>A0A4Z0PTX3_9BACT</name>
<dbReference type="RefSeq" id="WP_135495999.1">
    <property type="nucleotide sequence ID" value="NZ_SRLD01000002.1"/>
</dbReference>
<comment type="similarity">
    <text evidence="1 2">Belongs to the small heat shock protein (HSP20) family.</text>
</comment>
<dbReference type="PROSITE" id="PS01031">
    <property type="entry name" value="SHSP"/>
    <property type="match status" value="1"/>
</dbReference>
<sequence>MATILYNNQPAVRPARALNKVLNELLRDKLPTVAEPTQTFVPLADILESEQGFEVHLAVPGVPKEDMKIDFQDGNLVISGERKAPVVSDNGPTFRRMEMAYGTFTRSFRLPETVEITAIEAQLTHGVLRLKLPFDSKKVTKHHIGIL</sequence>
<evidence type="ECO:0000256" key="2">
    <source>
        <dbReference type="RuleBase" id="RU003616"/>
    </source>
</evidence>
<keyword evidence="5" id="KW-1185">Reference proteome</keyword>
<evidence type="ECO:0000313" key="5">
    <source>
        <dbReference type="Proteomes" id="UP000297739"/>
    </source>
</evidence>
<dbReference type="InterPro" id="IPR008978">
    <property type="entry name" value="HSP20-like_chaperone"/>
</dbReference>